<evidence type="ECO:0000313" key="2">
    <source>
        <dbReference type="Proteomes" id="UP001055072"/>
    </source>
</evidence>
<protein>
    <submittedName>
        <fullName evidence="1">Uncharacterized protein</fullName>
    </submittedName>
</protein>
<sequence>MERPPSPLVIVPYRPYKLPKKQFGRKHKPPITFTTKGRPGVSLGLSAGAPAGIDYSHQSVFEGCGTKVTFVIQIGKLNPYKPQKYAYSRRNGEQTANNRAKVVKQISEVMEGFIETIRWEQGEGASWFMEGGIKIKDLYLTELRQVGKASFQPIFAVAEEHAIWVNSLQAPSRPLAMTTAENQLEGEYPVDMIVLPRSIQDKTEYAFLDLKAWPIGTAPMAVNGGIQSGQHCSSSIYV</sequence>
<gene>
    <name evidence="1" type="ORF">BDY19DRAFT_602113</name>
</gene>
<organism evidence="1 2">
    <name type="scientific">Irpex rosettiformis</name>
    <dbReference type="NCBI Taxonomy" id="378272"/>
    <lineage>
        <taxon>Eukaryota</taxon>
        <taxon>Fungi</taxon>
        <taxon>Dikarya</taxon>
        <taxon>Basidiomycota</taxon>
        <taxon>Agaricomycotina</taxon>
        <taxon>Agaricomycetes</taxon>
        <taxon>Polyporales</taxon>
        <taxon>Irpicaceae</taxon>
        <taxon>Irpex</taxon>
    </lineage>
</organism>
<keyword evidence="2" id="KW-1185">Reference proteome</keyword>
<name>A0ACB8TPV5_9APHY</name>
<accession>A0ACB8TPV5</accession>
<dbReference type="EMBL" id="MU274949">
    <property type="protein sequence ID" value="KAI0084017.1"/>
    <property type="molecule type" value="Genomic_DNA"/>
</dbReference>
<reference evidence="1" key="1">
    <citation type="journal article" date="2021" name="Environ. Microbiol.">
        <title>Gene family expansions and transcriptome signatures uncover fungal adaptations to wood decay.</title>
        <authorList>
            <person name="Hage H."/>
            <person name="Miyauchi S."/>
            <person name="Viragh M."/>
            <person name="Drula E."/>
            <person name="Min B."/>
            <person name="Chaduli D."/>
            <person name="Navarro D."/>
            <person name="Favel A."/>
            <person name="Norest M."/>
            <person name="Lesage-Meessen L."/>
            <person name="Balint B."/>
            <person name="Merenyi Z."/>
            <person name="de Eugenio L."/>
            <person name="Morin E."/>
            <person name="Martinez A.T."/>
            <person name="Baldrian P."/>
            <person name="Stursova M."/>
            <person name="Martinez M.J."/>
            <person name="Novotny C."/>
            <person name="Magnuson J.K."/>
            <person name="Spatafora J.W."/>
            <person name="Maurice S."/>
            <person name="Pangilinan J."/>
            <person name="Andreopoulos W."/>
            <person name="LaButti K."/>
            <person name="Hundley H."/>
            <person name="Na H."/>
            <person name="Kuo A."/>
            <person name="Barry K."/>
            <person name="Lipzen A."/>
            <person name="Henrissat B."/>
            <person name="Riley R."/>
            <person name="Ahrendt S."/>
            <person name="Nagy L.G."/>
            <person name="Grigoriev I.V."/>
            <person name="Martin F."/>
            <person name="Rosso M.N."/>
        </authorList>
    </citation>
    <scope>NUCLEOTIDE SEQUENCE</scope>
    <source>
        <strain evidence="1">CBS 384.51</strain>
    </source>
</reference>
<comment type="caution">
    <text evidence="1">The sequence shown here is derived from an EMBL/GenBank/DDBJ whole genome shotgun (WGS) entry which is preliminary data.</text>
</comment>
<dbReference type="Proteomes" id="UP001055072">
    <property type="component" value="Unassembled WGS sequence"/>
</dbReference>
<evidence type="ECO:0000313" key="1">
    <source>
        <dbReference type="EMBL" id="KAI0084017.1"/>
    </source>
</evidence>
<proteinExistence type="predicted"/>